<sequence length="277" mass="30979">MTFKIVADSSCDLNEELKKEMNISLVPLKIDIGEKYFIDDENLNIENFLYTMGNSKTGIRTSSPSPADFMKAYEGGDEIFVVTLSSQLSSTYNNAVLAKKLTLESTKKFIHIFDSLSASIGETLVSMKIFELIQKKYDKYEIVRAAEEYIKEMKTYFILENLDNLIKAGRLHKIAGRIASLLSFKPIMGSDGSGNVKLFDNVRGAKRAFNRLVEIIGENGYKFENKILGIAHCDALEKAEALKAMIEKKYNFKEIIILRTGGLSSAYADKGGIVLAF</sequence>
<dbReference type="GO" id="GO:0008289">
    <property type="term" value="F:lipid binding"/>
    <property type="evidence" value="ECO:0007669"/>
    <property type="project" value="UniProtKB-KW"/>
</dbReference>
<dbReference type="KEGG" id="spoa:EQM13_13550"/>
<dbReference type="NCBIfam" id="TIGR00762">
    <property type="entry name" value="DegV"/>
    <property type="match status" value="1"/>
</dbReference>
<accession>A0A410QF30</accession>
<dbReference type="AlphaFoldDB" id="A0A410QF30"/>
<dbReference type="PANTHER" id="PTHR33434">
    <property type="entry name" value="DEGV DOMAIN-CONTAINING PROTEIN DR_1986-RELATED"/>
    <property type="match status" value="1"/>
</dbReference>
<dbReference type="PROSITE" id="PS51482">
    <property type="entry name" value="DEGV"/>
    <property type="match status" value="1"/>
</dbReference>
<dbReference type="OrthoDB" id="2138472at2"/>
<dbReference type="InterPro" id="IPR003797">
    <property type="entry name" value="DegV"/>
</dbReference>
<dbReference type="RefSeq" id="WP_128752973.1">
    <property type="nucleotide sequence ID" value="NZ_CP035282.1"/>
</dbReference>
<dbReference type="Gene3D" id="3.40.50.10440">
    <property type="entry name" value="Dihydroxyacetone kinase, domain 1"/>
    <property type="match status" value="1"/>
</dbReference>
<dbReference type="SUPFAM" id="SSF82549">
    <property type="entry name" value="DAK1/DegV-like"/>
    <property type="match status" value="1"/>
</dbReference>
<dbReference type="InterPro" id="IPR043168">
    <property type="entry name" value="DegV_C"/>
</dbReference>
<gene>
    <name evidence="2" type="ORF">EQM13_13550</name>
</gene>
<proteinExistence type="predicted"/>
<dbReference type="Pfam" id="PF02645">
    <property type="entry name" value="DegV"/>
    <property type="match status" value="1"/>
</dbReference>
<dbReference type="Gene3D" id="2.20.28.50">
    <property type="entry name" value="degv family protein"/>
    <property type="match status" value="1"/>
</dbReference>
<evidence type="ECO:0000313" key="3">
    <source>
        <dbReference type="Proteomes" id="UP000287969"/>
    </source>
</evidence>
<dbReference type="PANTHER" id="PTHR33434:SF2">
    <property type="entry name" value="FATTY ACID-BINDING PROTEIN TM_1468"/>
    <property type="match status" value="1"/>
</dbReference>
<keyword evidence="1" id="KW-0446">Lipid-binding</keyword>
<protein>
    <submittedName>
        <fullName evidence="2">DegV family protein</fullName>
    </submittedName>
</protein>
<dbReference type="Proteomes" id="UP000287969">
    <property type="component" value="Chromosome"/>
</dbReference>
<evidence type="ECO:0000256" key="1">
    <source>
        <dbReference type="ARBA" id="ARBA00023121"/>
    </source>
</evidence>
<dbReference type="Gene3D" id="3.30.1180.10">
    <property type="match status" value="1"/>
</dbReference>
<name>A0A410QF30_9FIRM</name>
<keyword evidence="3" id="KW-1185">Reference proteome</keyword>
<reference evidence="3" key="1">
    <citation type="submission" date="2019-01" db="EMBL/GenBank/DDBJ databases">
        <title>Draft genomes of a novel of Sporanaerobacter strains.</title>
        <authorList>
            <person name="Ma S."/>
        </authorList>
    </citation>
    <scope>NUCLEOTIDE SEQUENCE [LARGE SCALE GENOMIC DNA]</scope>
    <source>
        <strain evidence="3">NJN-17</strain>
    </source>
</reference>
<dbReference type="EMBL" id="CP035282">
    <property type="protein sequence ID" value="QAT62516.1"/>
    <property type="molecule type" value="Genomic_DNA"/>
</dbReference>
<dbReference type="InterPro" id="IPR050270">
    <property type="entry name" value="DegV_domain_contain"/>
</dbReference>
<evidence type="ECO:0000313" key="2">
    <source>
        <dbReference type="EMBL" id="QAT62516.1"/>
    </source>
</evidence>
<organism evidence="2 3">
    <name type="scientific">Acidilutibacter cellobiosedens</name>
    <dbReference type="NCBI Taxonomy" id="2507161"/>
    <lineage>
        <taxon>Bacteria</taxon>
        <taxon>Bacillati</taxon>
        <taxon>Bacillota</taxon>
        <taxon>Tissierellia</taxon>
        <taxon>Tissierellales</taxon>
        <taxon>Acidilutibacteraceae</taxon>
        <taxon>Acidilutibacter</taxon>
    </lineage>
</organism>